<organism evidence="5 6">
    <name type="scientific">Arcticibacter svalbardensis MN12-7</name>
    <dbReference type="NCBI Taxonomy" id="1150600"/>
    <lineage>
        <taxon>Bacteria</taxon>
        <taxon>Pseudomonadati</taxon>
        <taxon>Bacteroidota</taxon>
        <taxon>Sphingobacteriia</taxon>
        <taxon>Sphingobacteriales</taxon>
        <taxon>Sphingobacteriaceae</taxon>
        <taxon>Arcticibacter</taxon>
    </lineage>
</organism>
<evidence type="ECO:0000313" key="5">
    <source>
        <dbReference type="EMBL" id="EOR93843.1"/>
    </source>
</evidence>
<keyword evidence="3" id="KW-0732">Signal</keyword>
<dbReference type="SUPFAM" id="SSF51126">
    <property type="entry name" value="Pectin lyase-like"/>
    <property type="match status" value="1"/>
</dbReference>
<evidence type="ECO:0000256" key="3">
    <source>
        <dbReference type="SAM" id="SignalP"/>
    </source>
</evidence>
<keyword evidence="2" id="KW-0964">Secreted</keyword>
<accession>R9GQ50</accession>
<dbReference type="EMBL" id="AQPN01000103">
    <property type="protein sequence ID" value="EOR93843.1"/>
    <property type="molecule type" value="Genomic_DNA"/>
</dbReference>
<feature type="domain" description="Pectate lyase" evidence="4">
    <location>
        <begin position="181"/>
        <end position="392"/>
    </location>
</feature>
<reference evidence="5 6" key="1">
    <citation type="journal article" date="2013" name="Genome Announc.">
        <title>Draft Genome Sequence of Arcticibacter svalbardensis Strain MN12-7T, a Member of the Family Sphingobacteriaceae Isolated from an Arctic Soil Sample.</title>
        <authorList>
            <person name="Shivaji S."/>
            <person name="Ara S."/>
            <person name="Prasad S."/>
            <person name="Manasa B.P."/>
            <person name="Begum Z."/>
            <person name="Singh A."/>
            <person name="Kumar Pinnaka A."/>
        </authorList>
    </citation>
    <scope>NUCLEOTIDE SEQUENCE [LARGE SCALE GENOMIC DNA]</scope>
    <source>
        <strain evidence="5 6">MN12-7</strain>
    </source>
</reference>
<evidence type="ECO:0000256" key="2">
    <source>
        <dbReference type="RuleBase" id="RU361173"/>
    </source>
</evidence>
<dbReference type="SMART" id="SM00656">
    <property type="entry name" value="Amb_all"/>
    <property type="match status" value="1"/>
</dbReference>
<evidence type="ECO:0000259" key="4">
    <source>
        <dbReference type="SMART" id="SM00656"/>
    </source>
</evidence>
<dbReference type="InterPro" id="IPR011050">
    <property type="entry name" value="Pectin_lyase_fold/virulence"/>
</dbReference>
<dbReference type="PANTHER" id="PTHR31683">
    <property type="entry name" value="PECTATE LYASE 18-RELATED"/>
    <property type="match status" value="1"/>
</dbReference>
<dbReference type="PATRIC" id="fig|1150600.3.peg.2950"/>
<dbReference type="Pfam" id="PF00544">
    <property type="entry name" value="Pectate_lyase_4"/>
    <property type="match status" value="1"/>
</dbReference>
<proteinExistence type="inferred from homology"/>
<feature type="signal peptide" evidence="3">
    <location>
        <begin position="1"/>
        <end position="28"/>
    </location>
</feature>
<dbReference type="STRING" id="1150600.ADIARSV_2980"/>
<sequence>MKPENSLKRKVKMSTLLLAIILFTQCHKSNEDQLVANVNEISATSTATAEVAKTLVLSSATKDAGYAYYLEPKLTITGDSPTKPSNSTLKIYENGKLLGAAHSLHRDIRNVGKGKFSHWDTGLYFSSSDNSDPRTNGRTYTYTTGTTTAVAAPVAQTPPASSTGSSPIGFASVDGSTTGGKAGKTITVSNLNDLKRAAVSSDPLVIQISGSITGTGMIEVKSNKTFIGLEGAVLNGTGLSIWGVSNVIVKNLKINKVVGADCITIKGGSNHVWVDHCELWQDRTHGWDYYDELLEVTDRSDYVTISWNEFHDTNIALLIGSGDQQTTDIGHLRVTLYGNYFKNISERQPCTRFGYMHCFNNYLANGSGYGIGVTMNATVRTDNNYFEGQHIPIYTEFNAKPGVVSGASTNIYKNCGPNIISTSASSWVPSYEYKSVLIAAADVPAKVLSEAGPNY</sequence>
<comment type="caution">
    <text evidence="5">The sequence shown here is derived from an EMBL/GenBank/DDBJ whole genome shotgun (WGS) entry which is preliminary data.</text>
</comment>
<comment type="subcellular location">
    <subcellularLocation>
        <location evidence="2">Secreted</location>
    </subcellularLocation>
</comment>
<keyword evidence="2" id="KW-0119">Carbohydrate metabolism</keyword>
<name>R9GQ50_9SPHI</name>
<dbReference type="Gene3D" id="2.160.20.10">
    <property type="entry name" value="Single-stranded right-handed beta-helix, Pectin lyase-like"/>
    <property type="match status" value="1"/>
</dbReference>
<dbReference type="RefSeq" id="WP_016196211.1">
    <property type="nucleotide sequence ID" value="NZ_AQPN01000103.1"/>
</dbReference>
<dbReference type="PANTHER" id="PTHR31683:SF18">
    <property type="entry name" value="PECTATE LYASE 21-RELATED"/>
    <property type="match status" value="1"/>
</dbReference>
<comment type="similarity">
    <text evidence="2">Belongs to the polysaccharide lyase 1 family.</text>
</comment>
<evidence type="ECO:0000313" key="6">
    <source>
        <dbReference type="Proteomes" id="UP000014174"/>
    </source>
</evidence>
<dbReference type="InterPro" id="IPR002022">
    <property type="entry name" value="Pec_lyase"/>
</dbReference>
<dbReference type="GO" id="GO:0000272">
    <property type="term" value="P:polysaccharide catabolic process"/>
    <property type="evidence" value="ECO:0007669"/>
    <property type="project" value="UniProtKB-KW"/>
</dbReference>
<dbReference type="AlphaFoldDB" id="R9GQ50"/>
<protein>
    <recommendedName>
        <fullName evidence="4">Pectate lyase domain-containing protein</fullName>
    </recommendedName>
</protein>
<evidence type="ECO:0000256" key="1">
    <source>
        <dbReference type="ARBA" id="ARBA00023239"/>
    </source>
</evidence>
<keyword evidence="6" id="KW-1185">Reference proteome</keyword>
<keyword evidence="2" id="KW-0624">Polysaccharide degradation</keyword>
<feature type="chain" id="PRO_5004481923" description="Pectate lyase domain-containing protein" evidence="3">
    <location>
        <begin position="29"/>
        <end position="455"/>
    </location>
</feature>
<dbReference type="GO" id="GO:0030570">
    <property type="term" value="F:pectate lyase activity"/>
    <property type="evidence" value="ECO:0007669"/>
    <property type="project" value="InterPro"/>
</dbReference>
<gene>
    <name evidence="5" type="ORF">ADIARSV_2980</name>
</gene>
<dbReference type="Proteomes" id="UP000014174">
    <property type="component" value="Unassembled WGS sequence"/>
</dbReference>
<dbReference type="GO" id="GO:0005576">
    <property type="term" value="C:extracellular region"/>
    <property type="evidence" value="ECO:0007669"/>
    <property type="project" value="UniProtKB-SubCell"/>
</dbReference>
<keyword evidence="1 2" id="KW-0456">Lyase</keyword>
<dbReference type="eggNOG" id="COG3866">
    <property type="taxonomic scope" value="Bacteria"/>
</dbReference>
<dbReference type="InterPro" id="IPR045032">
    <property type="entry name" value="PEL"/>
</dbReference>
<dbReference type="InterPro" id="IPR012334">
    <property type="entry name" value="Pectin_lyas_fold"/>
</dbReference>